<comment type="caution">
    <text evidence="1">The sequence shown here is derived from an EMBL/GenBank/DDBJ whole genome shotgun (WGS) entry which is preliminary data.</text>
</comment>
<dbReference type="Proteomes" id="UP000605013">
    <property type="component" value="Unassembled WGS sequence"/>
</dbReference>
<accession>A0ABS1WI68</accession>
<evidence type="ECO:0008006" key="3">
    <source>
        <dbReference type="Google" id="ProtNLM"/>
    </source>
</evidence>
<name>A0ABS1WI68_9FLAO</name>
<dbReference type="RefSeq" id="WP_116822891.1">
    <property type="nucleotide sequence ID" value="NZ_JAEMEF010000002.1"/>
</dbReference>
<gene>
    <name evidence="1" type="ORF">JAO71_03240</name>
</gene>
<protein>
    <recommendedName>
        <fullName evidence="3">STAS/SEC14 domain-containing protein</fullName>
    </recommendedName>
</protein>
<evidence type="ECO:0000313" key="2">
    <source>
        <dbReference type="Proteomes" id="UP000605013"/>
    </source>
</evidence>
<keyword evidence="2" id="KW-1185">Reference proteome</keyword>
<reference evidence="1 2" key="1">
    <citation type="submission" date="2020-12" db="EMBL/GenBank/DDBJ databases">
        <title>Olleya sediminilitoris sp. nov., isolated from a tidal flat.</title>
        <authorList>
            <person name="Park S."/>
            <person name="Yoon J.-H."/>
        </authorList>
    </citation>
    <scope>NUCLEOTIDE SEQUENCE [LARGE SCALE GENOMIC DNA]</scope>
    <source>
        <strain evidence="1 2">YSTF-M6</strain>
    </source>
</reference>
<organism evidence="1 2">
    <name type="scientific">Olleya sediminilitoris</name>
    <dbReference type="NCBI Taxonomy" id="2795739"/>
    <lineage>
        <taxon>Bacteria</taxon>
        <taxon>Pseudomonadati</taxon>
        <taxon>Bacteroidota</taxon>
        <taxon>Flavobacteriia</taxon>
        <taxon>Flavobacteriales</taxon>
        <taxon>Flavobacteriaceae</taxon>
    </lineage>
</organism>
<dbReference type="EMBL" id="JAEMEF010000002">
    <property type="protein sequence ID" value="MBL7558807.1"/>
    <property type="molecule type" value="Genomic_DNA"/>
</dbReference>
<proteinExistence type="predicted"/>
<sequence length="145" mass="16627">MKIVDSTLADSILDIHITNQGNFYFLEGIVISEINEGITYTFNEASKVIQAAHNFYGPDISVCYISNRVNNYSLKPSDWLKFFRNSNNQLNGYAVVTKSENSWFNALMERLFFKTDIVRFDNLYKAIDWSKARNATIDNKTSLAS</sequence>
<evidence type="ECO:0000313" key="1">
    <source>
        <dbReference type="EMBL" id="MBL7558807.1"/>
    </source>
</evidence>